<dbReference type="Pfam" id="PF14213">
    <property type="entry name" value="DUF4325"/>
    <property type="match status" value="1"/>
</dbReference>
<dbReference type="AlphaFoldDB" id="A0A3R9PSE8"/>
<evidence type="ECO:0000259" key="1">
    <source>
        <dbReference type="Pfam" id="PF14213"/>
    </source>
</evidence>
<reference evidence="2 3" key="1">
    <citation type="submission" date="2018-11" db="EMBL/GenBank/DDBJ databases">
        <title>Species Designations Belie Phenotypic and Genotypic Heterogeneity in Oral Streptococci.</title>
        <authorList>
            <person name="Velsko I."/>
        </authorList>
    </citation>
    <scope>NUCLEOTIDE SEQUENCE [LARGE SCALE GENOMIC DNA]</scope>
    <source>
        <strain evidence="2 3">BCC63</strain>
    </source>
</reference>
<sequence>MVTIEVKNIVNNYSDNQSGLIILDKIKRAFEANQTVVVSFESVPYVSTSFVNSAFINLLSDYSFERIREDLKIINSNSQINSLIKNRFAFETSKIAVV</sequence>
<protein>
    <recommendedName>
        <fullName evidence="1">DUF4325 domain-containing protein</fullName>
    </recommendedName>
</protein>
<accession>A0A3R9PSE8</accession>
<dbReference type="RefSeq" id="WP_000256281.1">
    <property type="nucleotide sequence ID" value="NZ_RJNJ01000001.1"/>
</dbReference>
<dbReference type="InterPro" id="IPR025474">
    <property type="entry name" value="DUF4325"/>
</dbReference>
<dbReference type="Proteomes" id="UP000267593">
    <property type="component" value="Unassembled WGS sequence"/>
</dbReference>
<organism evidence="2 3">
    <name type="scientific">Streptococcus oralis</name>
    <dbReference type="NCBI Taxonomy" id="1303"/>
    <lineage>
        <taxon>Bacteria</taxon>
        <taxon>Bacillati</taxon>
        <taxon>Bacillota</taxon>
        <taxon>Bacilli</taxon>
        <taxon>Lactobacillales</taxon>
        <taxon>Streptococcaceae</taxon>
        <taxon>Streptococcus</taxon>
    </lineage>
</organism>
<proteinExistence type="predicted"/>
<evidence type="ECO:0000313" key="3">
    <source>
        <dbReference type="Proteomes" id="UP000267593"/>
    </source>
</evidence>
<comment type="caution">
    <text evidence="2">The sequence shown here is derived from an EMBL/GenBank/DDBJ whole genome shotgun (WGS) entry which is preliminary data.</text>
</comment>
<feature type="domain" description="DUF4325" evidence="1">
    <location>
        <begin position="22"/>
        <end position="80"/>
    </location>
</feature>
<dbReference type="EMBL" id="RJNJ01000001">
    <property type="protein sequence ID" value="RSI69725.1"/>
    <property type="molecule type" value="Genomic_DNA"/>
</dbReference>
<gene>
    <name evidence="2" type="ORF">D8863_01555</name>
</gene>
<evidence type="ECO:0000313" key="2">
    <source>
        <dbReference type="EMBL" id="RSI69725.1"/>
    </source>
</evidence>
<name>A0A3R9PSE8_STROR</name>